<evidence type="ECO:0000313" key="1">
    <source>
        <dbReference type="EMBL" id="PZT53234.1"/>
    </source>
</evidence>
<reference evidence="1 2" key="1">
    <citation type="submission" date="2018-06" db="EMBL/GenBank/DDBJ databases">
        <title>Isolation of heavy metals resistant Paenibacillus silvae NC2 from Gold-Copper mine in ZiJin, China.</title>
        <authorList>
            <person name="Xu J."/>
            <person name="Mazhar H.S."/>
            <person name="Rensing C."/>
        </authorList>
    </citation>
    <scope>NUCLEOTIDE SEQUENCE [LARGE SCALE GENOMIC DNA]</scope>
    <source>
        <strain evidence="1 2">NC2</strain>
    </source>
</reference>
<dbReference type="Proteomes" id="UP000249204">
    <property type="component" value="Unassembled WGS sequence"/>
</dbReference>
<accession>A0A2W6NB86</accession>
<dbReference type="RefSeq" id="WP_111272563.1">
    <property type="nucleotide sequence ID" value="NZ_QKWW01000074.1"/>
</dbReference>
<name>A0A2W6NB86_9BACL</name>
<gene>
    <name evidence="1" type="ORF">DN757_23245</name>
</gene>
<proteinExistence type="predicted"/>
<protein>
    <submittedName>
        <fullName evidence="1">Uncharacterized protein</fullName>
    </submittedName>
</protein>
<dbReference type="AlphaFoldDB" id="A0A2W6NB86"/>
<evidence type="ECO:0000313" key="2">
    <source>
        <dbReference type="Proteomes" id="UP000249204"/>
    </source>
</evidence>
<dbReference type="EMBL" id="QKWW01000074">
    <property type="protein sequence ID" value="PZT53234.1"/>
    <property type="molecule type" value="Genomic_DNA"/>
</dbReference>
<comment type="caution">
    <text evidence="1">The sequence shown here is derived from an EMBL/GenBank/DDBJ whole genome shotgun (WGS) entry which is preliminary data.</text>
</comment>
<organism evidence="1 2">
    <name type="scientific">Paenibacillus silvae</name>
    <dbReference type="NCBI Taxonomy" id="1325358"/>
    <lineage>
        <taxon>Bacteria</taxon>
        <taxon>Bacillati</taxon>
        <taxon>Bacillota</taxon>
        <taxon>Bacilli</taxon>
        <taxon>Bacillales</taxon>
        <taxon>Paenibacillaceae</taxon>
        <taxon>Paenibacillus</taxon>
    </lineage>
</organism>
<sequence length="219" mass="25702">MISASNSWTVCVSSDVELNFLVYVARAYSICDEYFDKHGAWPNRQVSLSDQLHHELETQWQDFWNGSIQLKAEAKIQQKAALESQAPDLAVSHPMCAQLNHNHVSPFVLDQPYFEAIQHRGLREALAAQWPSFIQWWNMPAGGQAAMQYWEHIPDLIRYVREFEIEAGRPIQSFHLDVELIYNGPCKPIEVTDEYVIMPIRTDYLMKPDWWNERFKERY</sequence>